<reference evidence="1" key="1">
    <citation type="journal article" date="2014" name="Front. Microbiol.">
        <title>High frequency of phylogenetically diverse reductive dehalogenase-homologous genes in deep subseafloor sedimentary metagenomes.</title>
        <authorList>
            <person name="Kawai M."/>
            <person name="Futagami T."/>
            <person name="Toyoda A."/>
            <person name="Takaki Y."/>
            <person name="Nishi S."/>
            <person name="Hori S."/>
            <person name="Arai W."/>
            <person name="Tsubouchi T."/>
            <person name="Morono Y."/>
            <person name="Uchiyama I."/>
            <person name="Ito T."/>
            <person name="Fujiyama A."/>
            <person name="Inagaki F."/>
            <person name="Takami H."/>
        </authorList>
    </citation>
    <scope>NUCLEOTIDE SEQUENCE</scope>
    <source>
        <strain evidence="1">Expedition CK06-06</strain>
    </source>
</reference>
<dbReference type="EMBL" id="BARS01007668">
    <property type="protein sequence ID" value="GAF68129.1"/>
    <property type="molecule type" value="Genomic_DNA"/>
</dbReference>
<gene>
    <name evidence="1" type="ORF">S01H1_14720</name>
</gene>
<sequence length="58" mass="6470">RTFGDIILKALKEGETLEAISRRIGDHVASHYGLEVNEMDLALIIAGYSFYFKKKGLA</sequence>
<dbReference type="AlphaFoldDB" id="X0RGY4"/>
<comment type="caution">
    <text evidence="1">The sequence shown here is derived from an EMBL/GenBank/DDBJ whole genome shotgun (WGS) entry which is preliminary data.</text>
</comment>
<evidence type="ECO:0000313" key="1">
    <source>
        <dbReference type="EMBL" id="GAF68129.1"/>
    </source>
</evidence>
<feature type="non-terminal residue" evidence="1">
    <location>
        <position position="1"/>
    </location>
</feature>
<proteinExistence type="predicted"/>
<accession>X0RGY4</accession>
<organism evidence="1">
    <name type="scientific">marine sediment metagenome</name>
    <dbReference type="NCBI Taxonomy" id="412755"/>
    <lineage>
        <taxon>unclassified sequences</taxon>
        <taxon>metagenomes</taxon>
        <taxon>ecological metagenomes</taxon>
    </lineage>
</organism>
<protein>
    <submittedName>
        <fullName evidence="1">Uncharacterized protein</fullName>
    </submittedName>
</protein>
<name>X0RGY4_9ZZZZ</name>